<evidence type="ECO:0000313" key="2">
    <source>
        <dbReference type="EMBL" id="KAE9270433.1"/>
    </source>
</evidence>
<dbReference type="InterPro" id="IPR036397">
    <property type="entry name" value="RNaseH_sf"/>
</dbReference>
<protein>
    <recommendedName>
        <fullName evidence="1">Tc1-like transposase DDE domain-containing protein</fullName>
    </recommendedName>
</protein>
<dbReference type="PANTHER" id="PTHR33939:SF1">
    <property type="entry name" value="DUF4371 DOMAIN-CONTAINING PROTEIN"/>
    <property type="match status" value="1"/>
</dbReference>
<dbReference type="InterPro" id="IPR038717">
    <property type="entry name" value="Tc1-like_DDE_dom"/>
</dbReference>
<evidence type="ECO:0000259" key="1">
    <source>
        <dbReference type="Pfam" id="PF13358"/>
    </source>
</evidence>
<sequence>MSGKPATSQHIADVAQSLTGEAISAPTVRRTLRAVNCWFKVGERRDIRADSDANAAFRQKYLQRKRANLNKRTAIRTEVYLDESFCNLHHVAQRTWLLPEMKRVLPSGKGRRFCIIGAGAITRVGNHRTRGEWVKGSVKVWAADKAASTATGDYHGSFNSEKFERWFGQLCETLSAEYGECNIIMDGAKYHKRGVDAAPAKSKNMDTHVKWLLRQGVPASMLMKKKVLQQLVEEKRGSANYETVTIPSKWGHKVLFTPPYHPELQPIELIWAAIKNLIAKNPCRTMVELEAKIHDGINSITSKTWLKAYRHVQNVEEEYMEAMETDEDVLER</sequence>
<reference evidence="2 3" key="1">
    <citation type="submission" date="2018-09" db="EMBL/GenBank/DDBJ databases">
        <title>Genomic investigation of the strawberry pathogen Phytophthora fragariae indicates pathogenicity is determined by transcriptional variation in three key races.</title>
        <authorList>
            <person name="Adams T.M."/>
            <person name="Armitage A.D."/>
            <person name="Sobczyk M.K."/>
            <person name="Bates H.J."/>
            <person name="Dunwell J.M."/>
            <person name="Nellist C.F."/>
            <person name="Harrison R.J."/>
        </authorList>
    </citation>
    <scope>NUCLEOTIDE SEQUENCE [LARGE SCALE GENOMIC DNA]</scope>
    <source>
        <strain evidence="2 3">NOV-77</strain>
    </source>
</reference>
<dbReference type="EMBL" id="QXFY01005921">
    <property type="protein sequence ID" value="KAE9270433.1"/>
    <property type="molecule type" value="Genomic_DNA"/>
</dbReference>
<dbReference type="Pfam" id="PF13358">
    <property type="entry name" value="DDE_3"/>
    <property type="match status" value="1"/>
</dbReference>
<gene>
    <name evidence="2" type="ORF">PF008_g30617</name>
</gene>
<name>A0A6G0Q548_9STRA</name>
<evidence type="ECO:0000313" key="3">
    <source>
        <dbReference type="Proteomes" id="UP000486351"/>
    </source>
</evidence>
<dbReference type="Proteomes" id="UP000486351">
    <property type="component" value="Unassembled WGS sequence"/>
</dbReference>
<feature type="domain" description="Tc1-like transposase DDE" evidence="1">
    <location>
        <begin position="144"/>
        <end position="282"/>
    </location>
</feature>
<comment type="caution">
    <text evidence="2">The sequence shown here is derived from an EMBL/GenBank/DDBJ whole genome shotgun (WGS) entry which is preliminary data.</text>
</comment>
<dbReference type="PANTHER" id="PTHR33939">
    <property type="entry name" value="PROTEIN CBG22215"/>
    <property type="match status" value="1"/>
</dbReference>
<organism evidence="2 3">
    <name type="scientific">Phytophthora fragariae</name>
    <dbReference type="NCBI Taxonomy" id="53985"/>
    <lineage>
        <taxon>Eukaryota</taxon>
        <taxon>Sar</taxon>
        <taxon>Stramenopiles</taxon>
        <taxon>Oomycota</taxon>
        <taxon>Peronosporomycetes</taxon>
        <taxon>Peronosporales</taxon>
        <taxon>Peronosporaceae</taxon>
        <taxon>Phytophthora</taxon>
    </lineage>
</organism>
<proteinExistence type="predicted"/>
<dbReference type="AlphaFoldDB" id="A0A6G0Q548"/>
<accession>A0A6G0Q548</accession>
<dbReference type="Gene3D" id="3.30.420.10">
    <property type="entry name" value="Ribonuclease H-like superfamily/Ribonuclease H"/>
    <property type="match status" value="1"/>
</dbReference>
<dbReference type="GO" id="GO:0003676">
    <property type="term" value="F:nucleic acid binding"/>
    <property type="evidence" value="ECO:0007669"/>
    <property type="project" value="InterPro"/>
</dbReference>